<dbReference type="AlphaFoldDB" id="X1SSP9"/>
<evidence type="ECO:0000313" key="1">
    <source>
        <dbReference type="EMBL" id="GAI78385.1"/>
    </source>
</evidence>
<organism evidence="1">
    <name type="scientific">marine sediment metagenome</name>
    <dbReference type="NCBI Taxonomy" id="412755"/>
    <lineage>
        <taxon>unclassified sequences</taxon>
        <taxon>metagenomes</taxon>
        <taxon>ecological metagenomes</taxon>
    </lineage>
</organism>
<sequence>MKGSISCDPFIDFVGNKRKHRYSSLAEDGEIYYWDEDTMDDTAAIEKLSKLIGNQKVKHLNAGGKLYKDSRVIEVNG</sequence>
<reference evidence="1" key="1">
    <citation type="journal article" date="2014" name="Front. Microbiol.">
        <title>High frequency of phylogenetically diverse reductive dehalogenase-homologous genes in deep subseafloor sedimentary metagenomes.</title>
        <authorList>
            <person name="Kawai M."/>
            <person name="Futagami T."/>
            <person name="Toyoda A."/>
            <person name="Takaki Y."/>
            <person name="Nishi S."/>
            <person name="Hori S."/>
            <person name="Arai W."/>
            <person name="Tsubouchi T."/>
            <person name="Morono Y."/>
            <person name="Uchiyama I."/>
            <person name="Ito T."/>
            <person name="Fujiyama A."/>
            <person name="Inagaki F."/>
            <person name="Takami H."/>
        </authorList>
    </citation>
    <scope>NUCLEOTIDE SEQUENCE</scope>
    <source>
        <strain evidence="1">Expedition CK06-06</strain>
    </source>
</reference>
<gene>
    <name evidence="1" type="ORF">S12H4_25922</name>
</gene>
<comment type="caution">
    <text evidence="1">The sequence shown here is derived from an EMBL/GenBank/DDBJ whole genome shotgun (WGS) entry which is preliminary data.</text>
</comment>
<protein>
    <submittedName>
        <fullName evidence="1">Uncharacterized protein</fullName>
    </submittedName>
</protein>
<name>X1SSP9_9ZZZZ</name>
<proteinExistence type="predicted"/>
<accession>X1SSP9</accession>
<dbReference type="EMBL" id="BARW01014655">
    <property type="protein sequence ID" value="GAI78385.1"/>
    <property type="molecule type" value="Genomic_DNA"/>
</dbReference>